<protein>
    <recommendedName>
        <fullName evidence="3">2-isopropylmalate synthase LeuA allosteric (dimerisation) domain-containing protein</fullName>
    </recommendedName>
</protein>
<dbReference type="AlphaFoldDB" id="A0A2H0TVT1"/>
<comment type="caution">
    <text evidence="1">The sequence shown here is derived from an EMBL/GenBank/DDBJ whole genome shotgun (WGS) entry which is preliminary data.</text>
</comment>
<name>A0A2H0TVT1_9BACT</name>
<organism evidence="1 2">
    <name type="scientific">Candidatus Magasanikbacteria bacterium CG10_big_fil_rev_8_21_14_0_10_42_10</name>
    <dbReference type="NCBI Taxonomy" id="1974649"/>
    <lineage>
        <taxon>Bacteria</taxon>
        <taxon>Candidatus Magasanikiibacteriota</taxon>
    </lineage>
</organism>
<dbReference type="Proteomes" id="UP000231530">
    <property type="component" value="Unassembled WGS sequence"/>
</dbReference>
<evidence type="ECO:0000313" key="1">
    <source>
        <dbReference type="EMBL" id="PIR76264.1"/>
    </source>
</evidence>
<gene>
    <name evidence="1" type="ORF">COU32_03270</name>
</gene>
<sequence>MLTQDELERLVVDTMGDDYVEYGVMRLLTEDLTTEEGKVTNITCEIKEVRTLTSVTVTGSGEGAALTIFEALKSKFGEEHPSLNYIYPISFTGDVQMPEKRRQSNLAEPLPATFVFENNLGRRFVFSASDASSTRAIASAILKCIVHFVNAERAVLKVLTWIADADSRKRPGLVDRYTRLLADLIENASYSTSIERARRAAKI</sequence>
<evidence type="ECO:0008006" key="3">
    <source>
        <dbReference type="Google" id="ProtNLM"/>
    </source>
</evidence>
<evidence type="ECO:0000313" key="2">
    <source>
        <dbReference type="Proteomes" id="UP000231530"/>
    </source>
</evidence>
<proteinExistence type="predicted"/>
<accession>A0A2H0TVT1</accession>
<dbReference type="EMBL" id="PFBY01000036">
    <property type="protein sequence ID" value="PIR76264.1"/>
    <property type="molecule type" value="Genomic_DNA"/>
</dbReference>
<reference evidence="2" key="1">
    <citation type="submission" date="2017-09" db="EMBL/GenBank/DDBJ databases">
        <title>Depth-based differentiation of microbial function through sediment-hosted aquifers and enrichment of novel symbionts in the deep terrestrial subsurface.</title>
        <authorList>
            <person name="Probst A.J."/>
            <person name="Ladd B."/>
            <person name="Jarett J.K."/>
            <person name="Geller-Mcgrath D.E."/>
            <person name="Sieber C.M.K."/>
            <person name="Emerson J.B."/>
            <person name="Anantharaman K."/>
            <person name="Thomas B.C."/>
            <person name="Malmstrom R."/>
            <person name="Stieglmeier M."/>
            <person name="Klingl A."/>
            <person name="Woyke T."/>
            <person name="Ryan C.M."/>
            <person name="Banfield J.F."/>
        </authorList>
    </citation>
    <scope>NUCLEOTIDE SEQUENCE [LARGE SCALE GENOMIC DNA]</scope>
</reference>